<gene>
    <name evidence="2" type="ORF">SAMN02745249_00894</name>
</gene>
<protein>
    <submittedName>
        <fullName evidence="2">Uncharacterized protein</fullName>
    </submittedName>
</protein>
<keyword evidence="3" id="KW-1185">Reference proteome</keyword>
<sequence>MNVKNIDKQKKQILADRDKKKSRNSDTTPIRISSDLYELLREKAFYDRTTIRKVADVILDEALNG</sequence>
<name>A0A1M4VE75_9LACT</name>
<dbReference type="AlphaFoldDB" id="A0A1M4VE75"/>
<reference evidence="2 3" key="1">
    <citation type="submission" date="2016-11" db="EMBL/GenBank/DDBJ databases">
        <authorList>
            <person name="Jaros S."/>
            <person name="Januszkiewicz K."/>
            <person name="Wedrychowicz H."/>
        </authorList>
    </citation>
    <scope>NUCLEOTIDE SEQUENCE [LARGE SCALE GENOMIC DNA]</scope>
    <source>
        <strain evidence="2 3">DSM 15692</strain>
    </source>
</reference>
<evidence type="ECO:0000256" key="1">
    <source>
        <dbReference type="SAM" id="MobiDB-lite"/>
    </source>
</evidence>
<evidence type="ECO:0000313" key="2">
    <source>
        <dbReference type="EMBL" id="SHE67225.1"/>
    </source>
</evidence>
<proteinExistence type="predicted"/>
<feature type="region of interest" description="Disordered" evidence="1">
    <location>
        <begin position="1"/>
        <end position="28"/>
    </location>
</feature>
<dbReference type="Proteomes" id="UP000184128">
    <property type="component" value="Unassembled WGS sequence"/>
</dbReference>
<dbReference type="RefSeq" id="WP_073297034.1">
    <property type="nucleotide sequence ID" value="NZ_FQUF01000011.1"/>
</dbReference>
<organism evidence="2 3">
    <name type="scientific">Atopostipes suicloacalis DSM 15692</name>
    <dbReference type="NCBI Taxonomy" id="1121025"/>
    <lineage>
        <taxon>Bacteria</taxon>
        <taxon>Bacillati</taxon>
        <taxon>Bacillota</taxon>
        <taxon>Bacilli</taxon>
        <taxon>Lactobacillales</taxon>
        <taxon>Carnobacteriaceae</taxon>
        <taxon>Atopostipes</taxon>
    </lineage>
</organism>
<feature type="compositionally biased region" description="Basic and acidic residues" evidence="1">
    <location>
        <begin position="1"/>
        <end position="19"/>
    </location>
</feature>
<dbReference type="EMBL" id="FQUF01000011">
    <property type="protein sequence ID" value="SHE67225.1"/>
    <property type="molecule type" value="Genomic_DNA"/>
</dbReference>
<accession>A0A1M4VE75</accession>
<evidence type="ECO:0000313" key="3">
    <source>
        <dbReference type="Proteomes" id="UP000184128"/>
    </source>
</evidence>